<evidence type="ECO:0000259" key="1">
    <source>
        <dbReference type="PROSITE" id="PS50819"/>
    </source>
</evidence>
<dbReference type="InterPro" id="IPR027434">
    <property type="entry name" value="Homing_endonucl"/>
</dbReference>
<comment type="caution">
    <text evidence="2">The sequence shown here is derived from an EMBL/GenBank/DDBJ whole genome shotgun (WGS) entry which is preliminary data.</text>
</comment>
<dbReference type="SUPFAM" id="SSF55608">
    <property type="entry name" value="Homing endonucleases"/>
    <property type="match status" value="1"/>
</dbReference>
<dbReference type="PROSITE" id="PS50819">
    <property type="entry name" value="INTEIN_ENDONUCLEASE"/>
    <property type="match status" value="1"/>
</dbReference>
<dbReference type="InterPro" id="IPR004860">
    <property type="entry name" value="LAGLIDADG_dom"/>
</dbReference>
<dbReference type="RefSeq" id="WP_024161526.1">
    <property type="nucleotide sequence ID" value="NZ_ARPM03000202.1"/>
</dbReference>
<evidence type="ECO:0000313" key="2">
    <source>
        <dbReference type="EMBL" id="ETZ04362.1"/>
    </source>
</evidence>
<proteinExistence type="predicted"/>
<dbReference type="InterPro" id="IPR004042">
    <property type="entry name" value="Intein_endonuc_central"/>
</dbReference>
<evidence type="ECO:0000313" key="3">
    <source>
        <dbReference type="Proteomes" id="UP000026922"/>
    </source>
</evidence>
<name>A0A061JGK9_9PROT</name>
<protein>
    <submittedName>
        <fullName evidence="2">DNA repair and recombination protein RadA</fullName>
    </submittedName>
</protein>
<organism evidence="2 3">
    <name type="scientific">Holospora undulata HU1</name>
    <dbReference type="NCBI Taxonomy" id="1321371"/>
    <lineage>
        <taxon>Bacteria</taxon>
        <taxon>Pseudomonadati</taxon>
        <taxon>Pseudomonadota</taxon>
        <taxon>Alphaproteobacteria</taxon>
        <taxon>Holosporales</taxon>
        <taxon>Holosporaceae</taxon>
        <taxon>Holospora</taxon>
    </lineage>
</organism>
<dbReference type="Pfam" id="PF14528">
    <property type="entry name" value="LAGLIDADG_3"/>
    <property type="match status" value="1"/>
</dbReference>
<accession>A0A061JGK9</accession>
<reference evidence="2 3" key="1">
    <citation type="journal article" date="2013" name="Genome Announc.">
        <title>Draft Genome Sequence of Holospora undulata Strain HU1, a Micronucleus-Specific Symbiont of the Ciliate Paramecium caudatum.</title>
        <authorList>
            <person name="Dohra H."/>
            <person name="Suzuki H."/>
            <person name="Suzuki T."/>
            <person name="Tanaka K."/>
            <person name="Fujishima M."/>
        </authorList>
    </citation>
    <scope>NUCLEOTIDE SEQUENCE [LARGE SCALE GENOMIC DNA]</scope>
    <source>
        <strain evidence="2 3">HU1</strain>
    </source>
</reference>
<dbReference type="Gene3D" id="3.10.28.10">
    <property type="entry name" value="Homing endonucleases"/>
    <property type="match status" value="1"/>
</dbReference>
<dbReference type="Proteomes" id="UP000026922">
    <property type="component" value="Unassembled WGS sequence"/>
</dbReference>
<sequence length="190" mass="21320">MAVFEIPPPSITTPDPEIVDYCFVMADQMGLSARIYQIPGNQANGYYFSSISGKTNPLTEALRNLGLYNKSSPEKFIPDVYKRASQKVRQEILAGLLDTDGHMLHKTFEYTTSSKQLAQDIAFVAQSLGLMALPKERTVEGQIYYRFCIYGDFKDIPLLGWGAKFQGQGCKNAMFFEPDSPCIRYSRSNA</sequence>
<dbReference type="EMBL" id="ARPM03000202">
    <property type="protein sequence ID" value="ETZ04362.1"/>
    <property type="molecule type" value="Genomic_DNA"/>
</dbReference>
<dbReference type="GO" id="GO:0004519">
    <property type="term" value="F:endonuclease activity"/>
    <property type="evidence" value="ECO:0007669"/>
    <property type="project" value="InterPro"/>
</dbReference>
<gene>
    <name evidence="2" type="ORF">K737_301199</name>
</gene>
<dbReference type="AlphaFoldDB" id="A0A061JGK9"/>
<feature type="domain" description="DOD-type homing endonuclease" evidence="1">
    <location>
        <begin position="43"/>
        <end position="130"/>
    </location>
</feature>
<keyword evidence="3" id="KW-1185">Reference proteome</keyword>